<dbReference type="InterPro" id="IPR027939">
    <property type="entry name" value="NMT1/THI5"/>
</dbReference>
<name>A0A7X0FD61_9HYPH</name>
<dbReference type="GO" id="GO:0009228">
    <property type="term" value="P:thiamine biosynthetic process"/>
    <property type="evidence" value="ECO:0007669"/>
    <property type="project" value="InterPro"/>
</dbReference>
<reference evidence="3 4" key="1">
    <citation type="submission" date="2020-08" db="EMBL/GenBank/DDBJ databases">
        <title>Genomic Encyclopedia of Type Strains, Phase IV (KMG-IV): sequencing the most valuable type-strain genomes for metagenomic binning, comparative biology and taxonomic classification.</title>
        <authorList>
            <person name="Goeker M."/>
        </authorList>
    </citation>
    <scope>NUCLEOTIDE SEQUENCE [LARGE SCALE GENOMIC DNA]</scope>
    <source>
        <strain evidence="3 4">DSM 7051</strain>
    </source>
</reference>
<protein>
    <submittedName>
        <fullName evidence="3">NitT/TauT family transport system substrate-binding protein</fullName>
    </submittedName>
</protein>
<dbReference type="EMBL" id="JACHOU010000026">
    <property type="protein sequence ID" value="MBB6357576.1"/>
    <property type="molecule type" value="Genomic_DNA"/>
</dbReference>
<gene>
    <name evidence="3" type="ORF">GGR00_005399</name>
</gene>
<keyword evidence="1" id="KW-0732">Signal</keyword>
<organism evidence="3 4">
    <name type="scientific">Aminobacter aganoensis</name>
    <dbReference type="NCBI Taxonomy" id="83264"/>
    <lineage>
        <taxon>Bacteria</taxon>
        <taxon>Pseudomonadati</taxon>
        <taxon>Pseudomonadota</taxon>
        <taxon>Alphaproteobacteria</taxon>
        <taxon>Hyphomicrobiales</taxon>
        <taxon>Phyllobacteriaceae</taxon>
        <taxon>Aminobacter</taxon>
    </lineage>
</organism>
<dbReference type="Gene3D" id="3.40.190.10">
    <property type="entry name" value="Periplasmic binding protein-like II"/>
    <property type="match status" value="2"/>
</dbReference>
<dbReference type="SUPFAM" id="SSF53850">
    <property type="entry name" value="Periplasmic binding protein-like II"/>
    <property type="match status" value="1"/>
</dbReference>
<dbReference type="InterPro" id="IPR015168">
    <property type="entry name" value="SsuA/THI5"/>
</dbReference>
<evidence type="ECO:0000313" key="3">
    <source>
        <dbReference type="EMBL" id="MBB6357576.1"/>
    </source>
</evidence>
<dbReference type="PANTHER" id="PTHR31528:SF15">
    <property type="entry name" value="RIBOFLAVIN-BINDING PROTEIN RIBY"/>
    <property type="match status" value="1"/>
</dbReference>
<sequence>MQIAKKIAIALVALGTALASNSSSANDLVKVRFSWKLKGEYAFFYLGKDQGVYEKHGLDVQLGEGAGAQAALGSLVQGNEDVVIVPAIFAISAIQKGVPVKIAALYQPTTPFAFISHPDRPVATPKDMEGRSLAVSTGDTATAYLSIFCKKNEVDCSKINQVQLDPQVKIPQFLQNKIDMITVYTNVDLPLIEERSGIKFAVLDLPKFGLSVPGLAAVVSNDSVTKSSETLKRFFAATSDAIDLTREDPSKAAAALRRAWSAAPPEDLIKQSVIATSLTLQDGKEKPNGWIDGQVISDAQDLVLSTEAGASKKAVSEYYTNSLLEAER</sequence>
<accession>A0A7X0FD61</accession>
<proteinExistence type="predicted"/>
<dbReference type="PANTHER" id="PTHR31528">
    <property type="entry name" value="4-AMINO-5-HYDROXYMETHYL-2-METHYLPYRIMIDINE PHOSPHATE SYNTHASE THI11-RELATED"/>
    <property type="match status" value="1"/>
</dbReference>
<feature type="signal peptide" evidence="1">
    <location>
        <begin position="1"/>
        <end position="25"/>
    </location>
</feature>
<feature type="domain" description="SsuA/THI5-like" evidence="2">
    <location>
        <begin position="41"/>
        <end position="252"/>
    </location>
</feature>
<evidence type="ECO:0000313" key="4">
    <source>
        <dbReference type="Proteomes" id="UP000536262"/>
    </source>
</evidence>
<keyword evidence="4" id="KW-1185">Reference proteome</keyword>
<dbReference type="Proteomes" id="UP000536262">
    <property type="component" value="Unassembled WGS sequence"/>
</dbReference>
<evidence type="ECO:0000256" key="1">
    <source>
        <dbReference type="SAM" id="SignalP"/>
    </source>
</evidence>
<dbReference type="Pfam" id="PF09084">
    <property type="entry name" value="NMT1"/>
    <property type="match status" value="1"/>
</dbReference>
<evidence type="ECO:0000259" key="2">
    <source>
        <dbReference type="Pfam" id="PF09084"/>
    </source>
</evidence>
<feature type="chain" id="PRO_5030961483" evidence="1">
    <location>
        <begin position="26"/>
        <end position="328"/>
    </location>
</feature>
<dbReference type="RefSeq" id="WP_055976281.1">
    <property type="nucleotide sequence ID" value="NZ_BAABEG010000004.1"/>
</dbReference>
<dbReference type="AlphaFoldDB" id="A0A7X0FD61"/>
<comment type="caution">
    <text evidence="3">The sequence shown here is derived from an EMBL/GenBank/DDBJ whole genome shotgun (WGS) entry which is preliminary data.</text>
</comment>